<feature type="chain" id="PRO_5047218582" evidence="1">
    <location>
        <begin position="24"/>
        <end position="101"/>
    </location>
</feature>
<name>A0ABU1ICX2_9BURK</name>
<feature type="signal peptide" evidence="1">
    <location>
        <begin position="1"/>
        <end position="23"/>
    </location>
</feature>
<evidence type="ECO:0000313" key="3">
    <source>
        <dbReference type="Proteomes" id="UP001267710"/>
    </source>
</evidence>
<sequence>MQPAIRYAAAALLAGLASQGASAACYQVYGADQQLVYRSTVPPVDMAPQLHQTVPQVVPGGTMVFTLDNNGCELEINRLPTAATGSGYGGFVQRPPRADRG</sequence>
<dbReference type="RefSeq" id="WP_309829386.1">
    <property type="nucleotide sequence ID" value="NZ_JAVIZX010000001.1"/>
</dbReference>
<dbReference type="PROSITE" id="PS51257">
    <property type="entry name" value="PROKAR_LIPOPROTEIN"/>
    <property type="match status" value="1"/>
</dbReference>
<accession>A0ABU1ICX2</accession>
<protein>
    <submittedName>
        <fullName evidence="2">Uncharacterized protein</fullName>
    </submittedName>
</protein>
<gene>
    <name evidence="2" type="ORF">QE399_002758</name>
</gene>
<keyword evidence="3" id="KW-1185">Reference proteome</keyword>
<proteinExistence type="predicted"/>
<keyword evidence="1" id="KW-0732">Signal</keyword>
<evidence type="ECO:0000313" key="2">
    <source>
        <dbReference type="EMBL" id="MDR6215069.1"/>
    </source>
</evidence>
<organism evidence="2 3">
    <name type="scientific">Paracidovorax wautersii</name>
    <dbReference type="NCBI Taxonomy" id="1177982"/>
    <lineage>
        <taxon>Bacteria</taxon>
        <taxon>Pseudomonadati</taxon>
        <taxon>Pseudomonadota</taxon>
        <taxon>Betaproteobacteria</taxon>
        <taxon>Burkholderiales</taxon>
        <taxon>Comamonadaceae</taxon>
        <taxon>Paracidovorax</taxon>
    </lineage>
</organism>
<comment type="caution">
    <text evidence="2">The sequence shown here is derived from an EMBL/GenBank/DDBJ whole genome shotgun (WGS) entry which is preliminary data.</text>
</comment>
<evidence type="ECO:0000256" key="1">
    <source>
        <dbReference type="SAM" id="SignalP"/>
    </source>
</evidence>
<dbReference type="EMBL" id="JAVIZX010000001">
    <property type="protein sequence ID" value="MDR6215069.1"/>
    <property type="molecule type" value="Genomic_DNA"/>
</dbReference>
<dbReference type="Proteomes" id="UP001267710">
    <property type="component" value="Unassembled WGS sequence"/>
</dbReference>
<reference evidence="2 3" key="1">
    <citation type="submission" date="2023-08" db="EMBL/GenBank/DDBJ databases">
        <title>Functional and genomic diversity of the sorghum phyllosphere microbiome.</title>
        <authorList>
            <person name="Shade A."/>
        </authorList>
    </citation>
    <scope>NUCLEOTIDE SEQUENCE [LARGE SCALE GENOMIC DNA]</scope>
    <source>
        <strain evidence="2 3">SORGH_AS_0335</strain>
    </source>
</reference>